<sequence length="386" mass="44218">MALDLSEIRQQITQIDRSLLKLLSERHRLAFDVVRSKEITQKPLRDEKREQQLLQELINFSENENYQLEPQYITQIFQKIIEDSVLTQQVYLQKKLNEQREQSIHIAFLGKRGSYSHLAARSYATRYQEQLIELSCSSFEQIFEKVSSGEADYGVLPLENTTSGSINEVYDLLQHTDLSLVGELTYPIKHCVLVNGQDDLSKIDTLYSHPQVIQQCSQFIRSLNKVHIEFCESSSHAMQLVSSLNKPNIAALGNEDGGHLYGLTVLRSNIANQENNITRFIVIARKAITVSSQIHTKTLLLMTTGQEAGSLVDALTVFKKYQIKMTKLESRPIYGKPWEEMFYLEIEANTNHPDTQAALEELRQYSTYLKVLGCYPSEIVKPVDVR</sequence>
<feature type="domain" description="ACT" evidence="21">
    <location>
        <begin position="299"/>
        <end position="376"/>
    </location>
</feature>
<comment type="function">
    <text evidence="2">Catalyzes the Claisen rearrangement of chorismate to prephenate and the decarboxylation/dehydration of prephenate to phenylpyruvate.</text>
</comment>
<dbReference type="EC" id="4.2.1.51" evidence="7"/>
<evidence type="ECO:0000256" key="3">
    <source>
        <dbReference type="ARBA" id="ARBA00004496"/>
    </source>
</evidence>
<feature type="domain" description="Prephenate dehydratase" evidence="20">
    <location>
        <begin position="105"/>
        <end position="285"/>
    </location>
</feature>
<evidence type="ECO:0000256" key="15">
    <source>
        <dbReference type="ARBA" id="ARBA00023268"/>
    </source>
</evidence>
<evidence type="ECO:0000256" key="11">
    <source>
        <dbReference type="ARBA" id="ARBA00023141"/>
    </source>
</evidence>
<comment type="caution">
    <text evidence="22">The sequence shown here is derived from an EMBL/GenBank/DDBJ whole genome shotgun (WGS) entry which is preliminary data.</text>
</comment>
<evidence type="ECO:0000259" key="20">
    <source>
        <dbReference type="PROSITE" id="PS51171"/>
    </source>
</evidence>
<evidence type="ECO:0000256" key="18">
    <source>
        <dbReference type="ARBA" id="ARBA00047848"/>
    </source>
</evidence>
<keyword evidence="14" id="KW-0456">Lyase</keyword>
<dbReference type="InterPro" id="IPR018528">
    <property type="entry name" value="Preph_deHydtase_CS"/>
</dbReference>
<dbReference type="Gene3D" id="3.40.190.10">
    <property type="entry name" value="Periplasmic binding protein-like II"/>
    <property type="match status" value="2"/>
</dbReference>
<dbReference type="InterPro" id="IPR002701">
    <property type="entry name" value="CM_II_prokaryot"/>
</dbReference>
<dbReference type="InterPro" id="IPR010952">
    <property type="entry name" value="CM_P_1"/>
</dbReference>
<dbReference type="EC" id="5.4.99.5" evidence="6"/>
<keyword evidence="23" id="KW-1185">Reference proteome</keyword>
<organism evidence="22 23">
    <name type="scientific">Basfia succiniciproducens</name>
    <dbReference type="NCBI Taxonomy" id="653940"/>
    <lineage>
        <taxon>Bacteria</taxon>
        <taxon>Pseudomonadati</taxon>
        <taxon>Pseudomonadota</taxon>
        <taxon>Gammaproteobacteria</taxon>
        <taxon>Pasteurellales</taxon>
        <taxon>Pasteurellaceae</taxon>
        <taxon>Basfia</taxon>
    </lineage>
</organism>
<proteinExistence type="predicted"/>
<dbReference type="SUPFAM" id="SSF55021">
    <property type="entry name" value="ACT-like"/>
    <property type="match status" value="1"/>
</dbReference>
<evidence type="ECO:0000256" key="4">
    <source>
        <dbReference type="ARBA" id="ARBA00004741"/>
    </source>
</evidence>
<dbReference type="Proteomes" id="UP000199588">
    <property type="component" value="Unassembled WGS sequence"/>
</dbReference>
<feature type="domain" description="Chorismate mutase" evidence="19">
    <location>
        <begin position="1"/>
        <end position="92"/>
    </location>
</feature>
<dbReference type="InterPro" id="IPR008242">
    <property type="entry name" value="Chor_mutase/pphenate_deHydtase"/>
</dbReference>
<keyword evidence="9" id="KW-0963">Cytoplasm</keyword>
<dbReference type="Gene3D" id="1.20.59.10">
    <property type="entry name" value="Chorismate mutase"/>
    <property type="match status" value="1"/>
</dbReference>
<evidence type="ECO:0000256" key="12">
    <source>
        <dbReference type="ARBA" id="ARBA00023222"/>
    </source>
</evidence>
<evidence type="ECO:0000256" key="14">
    <source>
        <dbReference type="ARBA" id="ARBA00023239"/>
    </source>
</evidence>
<dbReference type="RefSeq" id="WP_090655164.1">
    <property type="nucleotide sequence ID" value="NZ_CP015031.1"/>
</dbReference>
<evidence type="ECO:0000256" key="6">
    <source>
        <dbReference type="ARBA" id="ARBA00012404"/>
    </source>
</evidence>
<dbReference type="NCBIfam" id="TIGR01797">
    <property type="entry name" value="CM_P_1"/>
    <property type="match status" value="1"/>
</dbReference>
<evidence type="ECO:0000256" key="13">
    <source>
        <dbReference type="ARBA" id="ARBA00023235"/>
    </source>
</evidence>
<dbReference type="InterPro" id="IPR002912">
    <property type="entry name" value="ACT_dom"/>
</dbReference>
<keyword evidence="15" id="KW-0511">Multifunctional enzyme</keyword>
<protein>
    <recommendedName>
        <fullName evidence="8">Bifunctional chorismate mutase/prephenate dehydratase</fullName>
        <ecNumber evidence="7">4.2.1.51</ecNumber>
        <ecNumber evidence="6">5.4.99.5</ecNumber>
    </recommendedName>
    <alternativeName>
        <fullName evidence="17">Chorismate mutase-prephenate dehydratase</fullName>
    </alternativeName>
    <alternativeName>
        <fullName evidence="16">p-protein</fullName>
    </alternativeName>
</protein>
<keyword evidence="13" id="KW-0413">Isomerase</keyword>
<dbReference type="CDD" id="cd04905">
    <property type="entry name" value="ACT_CM-PDT"/>
    <property type="match status" value="1"/>
</dbReference>
<dbReference type="CDD" id="cd13631">
    <property type="entry name" value="PBP2_Ct-PDT_like"/>
    <property type="match status" value="1"/>
</dbReference>
<evidence type="ECO:0000259" key="19">
    <source>
        <dbReference type="PROSITE" id="PS51168"/>
    </source>
</evidence>
<evidence type="ECO:0000256" key="1">
    <source>
        <dbReference type="ARBA" id="ARBA00000824"/>
    </source>
</evidence>
<keyword evidence="10" id="KW-0028">Amino-acid biosynthesis</keyword>
<evidence type="ECO:0000256" key="7">
    <source>
        <dbReference type="ARBA" id="ARBA00013147"/>
    </source>
</evidence>
<dbReference type="PANTHER" id="PTHR21022:SF19">
    <property type="entry name" value="PREPHENATE DEHYDRATASE-RELATED"/>
    <property type="match status" value="1"/>
</dbReference>
<dbReference type="PROSITE" id="PS51671">
    <property type="entry name" value="ACT"/>
    <property type="match status" value="1"/>
</dbReference>
<reference evidence="22 23" key="1">
    <citation type="submission" date="2016-10" db="EMBL/GenBank/DDBJ databases">
        <authorList>
            <person name="Varghese N."/>
            <person name="Submissions S."/>
        </authorList>
    </citation>
    <scope>NUCLEOTIDE SEQUENCE [LARGE SCALE GENOMIC DNA]</scope>
    <source>
        <strain evidence="22 23">DSM 22022</strain>
    </source>
</reference>
<evidence type="ECO:0000256" key="8">
    <source>
        <dbReference type="ARBA" id="ARBA00014401"/>
    </source>
</evidence>
<dbReference type="InterPro" id="IPR036263">
    <property type="entry name" value="Chorismate_II_sf"/>
</dbReference>
<comment type="pathway">
    <text evidence="5">Metabolic intermediate biosynthesis; prephenate biosynthesis; prephenate from chorismate: step 1/1.</text>
</comment>
<keyword evidence="12" id="KW-0584">Phenylalanine biosynthesis</keyword>
<evidence type="ECO:0000256" key="17">
    <source>
        <dbReference type="ARBA" id="ARBA00031520"/>
    </source>
</evidence>
<dbReference type="PROSITE" id="PS51171">
    <property type="entry name" value="PREPHENATE_DEHYDR_3"/>
    <property type="match status" value="1"/>
</dbReference>
<dbReference type="SUPFAM" id="SSF53850">
    <property type="entry name" value="Periplasmic binding protein-like II"/>
    <property type="match status" value="1"/>
</dbReference>
<dbReference type="InterPro" id="IPR036979">
    <property type="entry name" value="CM_dom_sf"/>
</dbReference>
<comment type="catalytic activity">
    <reaction evidence="18">
        <text>prephenate + H(+) = 3-phenylpyruvate + CO2 + H2O</text>
        <dbReference type="Rhea" id="RHEA:21648"/>
        <dbReference type="ChEBI" id="CHEBI:15377"/>
        <dbReference type="ChEBI" id="CHEBI:15378"/>
        <dbReference type="ChEBI" id="CHEBI:16526"/>
        <dbReference type="ChEBI" id="CHEBI:18005"/>
        <dbReference type="ChEBI" id="CHEBI:29934"/>
        <dbReference type="EC" id="4.2.1.51"/>
    </reaction>
</comment>
<evidence type="ECO:0000313" key="23">
    <source>
        <dbReference type="Proteomes" id="UP000199588"/>
    </source>
</evidence>
<evidence type="ECO:0000256" key="10">
    <source>
        <dbReference type="ARBA" id="ARBA00022605"/>
    </source>
</evidence>
<comment type="subcellular location">
    <subcellularLocation>
        <location evidence="3">Cytoplasm</location>
    </subcellularLocation>
</comment>
<dbReference type="Gene3D" id="3.30.70.260">
    <property type="match status" value="1"/>
</dbReference>
<dbReference type="Pfam" id="PF00800">
    <property type="entry name" value="PDT"/>
    <property type="match status" value="1"/>
</dbReference>
<keyword evidence="11" id="KW-0057">Aromatic amino acid biosynthesis</keyword>
<dbReference type="PIRSF" id="PIRSF001500">
    <property type="entry name" value="Chor_mut_pdt_Ppr"/>
    <property type="match status" value="1"/>
</dbReference>
<gene>
    <name evidence="22" type="ORF">SAMN02910354_01188</name>
</gene>
<dbReference type="PANTHER" id="PTHR21022">
    <property type="entry name" value="PREPHENATE DEHYDRATASE P PROTEIN"/>
    <property type="match status" value="1"/>
</dbReference>
<name>A0A1G5CHZ4_9PAST</name>
<evidence type="ECO:0000256" key="2">
    <source>
        <dbReference type="ARBA" id="ARBA00002364"/>
    </source>
</evidence>
<evidence type="ECO:0000256" key="16">
    <source>
        <dbReference type="ARBA" id="ARBA00031175"/>
    </source>
</evidence>
<dbReference type="SMART" id="SM00830">
    <property type="entry name" value="CM_2"/>
    <property type="match status" value="1"/>
</dbReference>
<comment type="catalytic activity">
    <reaction evidence="1">
        <text>chorismate = prephenate</text>
        <dbReference type="Rhea" id="RHEA:13897"/>
        <dbReference type="ChEBI" id="CHEBI:29748"/>
        <dbReference type="ChEBI" id="CHEBI:29934"/>
        <dbReference type="EC" id="5.4.99.5"/>
    </reaction>
</comment>
<evidence type="ECO:0000256" key="9">
    <source>
        <dbReference type="ARBA" id="ARBA00022490"/>
    </source>
</evidence>
<dbReference type="PROSITE" id="PS00857">
    <property type="entry name" value="PREPHENATE_DEHYDR_1"/>
    <property type="match status" value="1"/>
</dbReference>
<evidence type="ECO:0000313" key="22">
    <source>
        <dbReference type="EMBL" id="SCY02032.1"/>
    </source>
</evidence>
<dbReference type="InterPro" id="IPR001086">
    <property type="entry name" value="Preph_deHydtase"/>
</dbReference>
<dbReference type="EMBL" id="FMUQ01000008">
    <property type="protein sequence ID" value="SCY02032.1"/>
    <property type="molecule type" value="Genomic_DNA"/>
</dbReference>
<dbReference type="PROSITE" id="PS00858">
    <property type="entry name" value="PREPHENATE_DEHYDR_2"/>
    <property type="match status" value="1"/>
</dbReference>
<accession>A0A1G5CHZ4</accession>
<dbReference type="SUPFAM" id="SSF48600">
    <property type="entry name" value="Chorismate mutase II"/>
    <property type="match status" value="1"/>
</dbReference>
<evidence type="ECO:0000256" key="5">
    <source>
        <dbReference type="ARBA" id="ARBA00004817"/>
    </source>
</evidence>
<dbReference type="Pfam" id="PF01817">
    <property type="entry name" value="CM_2"/>
    <property type="match status" value="1"/>
</dbReference>
<comment type="pathway">
    <text evidence="4">Amino-acid biosynthesis; L-phenylalanine biosynthesis; phenylpyruvate from prephenate: step 1/1.</text>
</comment>
<evidence type="ECO:0000259" key="21">
    <source>
        <dbReference type="PROSITE" id="PS51671"/>
    </source>
</evidence>
<dbReference type="InterPro" id="IPR045865">
    <property type="entry name" value="ACT-like_dom_sf"/>
</dbReference>
<dbReference type="PROSITE" id="PS51168">
    <property type="entry name" value="CHORISMATE_MUT_2"/>
    <property type="match status" value="1"/>
</dbReference>